<dbReference type="EMBL" id="QICQ01000009">
    <property type="protein sequence ID" value="PXV82237.1"/>
    <property type="molecule type" value="Genomic_DNA"/>
</dbReference>
<sequence length="31" mass="3672">MDSLPIQMREIAPLLLEAVELVMGRFNQFYF</sequence>
<dbReference type="Proteomes" id="UP000247780">
    <property type="component" value="Unassembled WGS sequence"/>
</dbReference>
<organism evidence="1 2">
    <name type="scientific">Nitrosomonas eutropha</name>
    <dbReference type="NCBI Taxonomy" id="916"/>
    <lineage>
        <taxon>Bacteria</taxon>
        <taxon>Pseudomonadati</taxon>
        <taxon>Pseudomonadota</taxon>
        <taxon>Betaproteobacteria</taxon>
        <taxon>Nitrosomonadales</taxon>
        <taxon>Nitrosomonadaceae</taxon>
        <taxon>Nitrosomonas</taxon>
    </lineage>
</organism>
<reference evidence="1 2" key="1">
    <citation type="submission" date="2018-04" db="EMBL/GenBank/DDBJ databases">
        <title>Active sludge and wastewater microbial communities from Klosterneuburg, Austria.</title>
        <authorList>
            <person name="Wagner M."/>
        </authorList>
    </citation>
    <scope>NUCLEOTIDE SEQUENCE [LARGE SCALE GENOMIC DNA]</scope>
    <source>
        <strain evidence="1 2">Nm 57</strain>
    </source>
</reference>
<gene>
    <name evidence="1" type="ORF">C8R14_10959</name>
</gene>
<evidence type="ECO:0000313" key="2">
    <source>
        <dbReference type="Proteomes" id="UP000247780"/>
    </source>
</evidence>
<evidence type="ECO:0000313" key="1">
    <source>
        <dbReference type="EMBL" id="PXV82237.1"/>
    </source>
</evidence>
<accession>A0ABX5MB98</accession>
<protein>
    <submittedName>
        <fullName evidence="1">Uncharacterized protein</fullName>
    </submittedName>
</protein>
<name>A0ABX5MB98_9PROT</name>
<comment type="caution">
    <text evidence="1">The sequence shown here is derived from an EMBL/GenBank/DDBJ whole genome shotgun (WGS) entry which is preliminary data.</text>
</comment>
<proteinExistence type="predicted"/>
<keyword evidence="2" id="KW-1185">Reference proteome</keyword>